<sequence length="350" mass="40419">MIRNLIFLSFLARGIPSVTPVIHTLKYFKIVTSEVPNFAEFRIVGYVDDVQILSCYSKKAEAAQDWVNKITVDEPHFWETQTQDCVTRELIYKANIEILKSRFNQTGGIHFMQKLYGCEWNDETDEVDGWEYDAYDGEVVIALSDVKTMTWTAAKQEAFITKLKWERLRREYWQYYFTEICPSWLKKFVKYGGDALKRTELPTLSFLQKKPSSPVTCHATGFFPERAALFWRKDGEEFHEGVTFGETLPNHDGTFQMTADLNVEFTDDSEGKFECVFQLAGVKEDLVIKLERRNIQSNGSDEENNLAIPVVVTPAVLVLVIVIAAIVIKRHRKRYGCNSRFVRAETENVE</sequence>
<name>A0A3Q2YR03_HIPCM</name>
<evidence type="ECO:0000259" key="5">
    <source>
        <dbReference type="PROSITE" id="PS50835"/>
    </source>
</evidence>
<dbReference type="Proteomes" id="UP000264820">
    <property type="component" value="Unplaced"/>
</dbReference>
<dbReference type="InterPro" id="IPR011162">
    <property type="entry name" value="MHC_I/II-like_Ag-recog"/>
</dbReference>
<comment type="similarity">
    <text evidence="2">Belongs to the MHC class I family.</text>
</comment>
<dbReference type="GO" id="GO:0006955">
    <property type="term" value="P:immune response"/>
    <property type="evidence" value="ECO:0007669"/>
    <property type="project" value="TreeGrafter"/>
</dbReference>
<reference evidence="6" key="2">
    <citation type="submission" date="2025-09" db="UniProtKB">
        <authorList>
            <consortium name="Ensembl"/>
        </authorList>
    </citation>
    <scope>IDENTIFICATION</scope>
</reference>
<dbReference type="PANTHER" id="PTHR16675">
    <property type="entry name" value="MHC CLASS I-RELATED"/>
    <property type="match status" value="1"/>
</dbReference>
<dbReference type="SMART" id="SM00407">
    <property type="entry name" value="IGc1"/>
    <property type="match status" value="1"/>
</dbReference>
<protein>
    <submittedName>
        <fullName evidence="6">RT1 class I histocompatibility antigen, AA alpha chain-like</fullName>
    </submittedName>
</protein>
<dbReference type="PANTHER" id="PTHR16675:SF237">
    <property type="entry name" value="MHC CLASS I ANTIGEN TRANSCRIPT VARIANT 1-RELATED"/>
    <property type="match status" value="1"/>
</dbReference>
<feature type="chain" id="PRO_5018595747" evidence="4">
    <location>
        <begin position="21"/>
        <end position="350"/>
    </location>
</feature>
<keyword evidence="7" id="KW-1185">Reference proteome</keyword>
<evidence type="ECO:0000313" key="6">
    <source>
        <dbReference type="Ensembl" id="ENSHCOP00000021101.1"/>
    </source>
</evidence>
<dbReference type="InterPro" id="IPR011161">
    <property type="entry name" value="MHC_I-like_Ag-recog"/>
</dbReference>
<feature type="transmembrane region" description="Helical" evidence="3">
    <location>
        <begin position="306"/>
        <end position="328"/>
    </location>
</feature>
<dbReference type="Ensembl" id="ENSHCOT00000004503.1">
    <property type="protein sequence ID" value="ENSHCOP00000021101.1"/>
    <property type="gene ID" value="ENSHCOG00000007667.1"/>
</dbReference>
<keyword evidence="3" id="KW-1133">Transmembrane helix</keyword>
<evidence type="ECO:0000256" key="2">
    <source>
        <dbReference type="RuleBase" id="RU004439"/>
    </source>
</evidence>
<dbReference type="GeneTree" id="ENSGT01120000271828"/>
<dbReference type="PROSITE" id="PS50835">
    <property type="entry name" value="IG_LIKE"/>
    <property type="match status" value="1"/>
</dbReference>
<dbReference type="RefSeq" id="XP_019751843.1">
    <property type="nucleotide sequence ID" value="XM_019896284.1"/>
</dbReference>
<evidence type="ECO:0000256" key="1">
    <source>
        <dbReference type="ARBA" id="ARBA00023180"/>
    </source>
</evidence>
<dbReference type="PRINTS" id="PR01638">
    <property type="entry name" value="MHCCLASSI"/>
</dbReference>
<keyword evidence="4" id="KW-0732">Signal</keyword>
<dbReference type="SUPFAM" id="SSF48726">
    <property type="entry name" value="Immunoglobulin"/>
    <property type="match status" value="1"/>
</dbReference>
<dbReference type="InterPro" id="IPR050208">
    <property type="entry name" value="MHC_class-I_related"/>
</dbReference>
<dbReference type="GO" id="GO:0009897">
    <property type="term" value="C:external side of plasma membrane"/>
    <property type="evidence" value="ECO:0007669"/>
    <property type="project" value="TreeGrafter"/>
</dbReference>
<dbReference type="OMA" id="DCIEWLH"/>
<dbReference type="Gene3D" id="2.60.40.10">
    <property type="entry name" value="Immunoglobulins"/>
    <property type="match status" value="1"/>
</dbReference>
<dbReference type="SUPFAM" id="SSF54452">
    <property type="entry name" value="MHC antigen-recognition domain"/>
    <property type="match status" value="1"/>
</dbReference>
<keyword evidence="3" id="KW-0812">Transmembrane</keyword>
<dbReference type="GO" id="GO:0005615">
    <property type="term" value="C:extracellular space"/>
    <property type="evidence" value="ECO:0007669"/>
    <property type="project" value="TreeGrafter"/>
</dbReference>
<evidence type="ECO:0000256" key="4">
    <source>
        <dbReference type="SAM" id="SignalP"/>
    </source>
</evidence>
<dbReference type="InterPro" id="IPR007110">
    <property type="entry name" value="Ig-like_dom"/>
</dbReference>
<dbReference type="InterPro" id="IPR013783">
    <property type="entry name" value="Ig-like_fold"/>
</dbReference>
<dbReference type="InterPro" id="IPR036179">
    <property type="entry name" value="Ig-like_dom_sf"/>
</dbReference>
<dbReference type="InterPro" id="IPR037055">
    <property type="entry name" value="MHC_I-like_Ag-recog_sf"/>
</dbReference>
<feature type="signal peptide" evidence="4">
    <location>
        <begin position="1"/>
        <end position="20"/>
    </location>
</feature>
<dbReference type="KEGG" id="hcq:109531790"/>
<dbReference type="Pfam" id="PF07654">
    <property type="entry name" value="C1-set"/>
    <property type="match status" value="1"/>
</dbReference>
<evidence type="ECO:0000313" key="7">
    <source>
        <dbReference type="Proteomes" id="UP000264820"/>
    </source>
</evidence>
<evidence type="ECO:0000256" key="3">
    <source>
        <dbReference type="SAM" id="Phobius"/>
    </source>
</evidence>
<feature type="domain" description="Ig-like" evidence="5">
    <location>
        <begin position="202"/>
        <end position="275"/>
    </location>
</feature>
<dbReference type="InterPro" id="IPR001039">
    <property type="entry name" value="MHC_I_a_a1/a2"/>
</dbReference>
<dbReference type="OrthoDB" id="8936120at2759"/>
<dbReference type="Gene3D" id="3.30.500.10">
    <property type="entry name" value="MHC class I-like antigen recognition-like"/>
    <property type="match status" value="1"/>
</dbReference>
<dbReference type="InterPro" id="IPR003597">
    <property type="entry name" value="Ig_C1-set"/>
</dbReference>
<keyword evidence="3" id="KW-0472">Membrane</keyword>
<reference evidence="6" key="1">
    <citation type="submission" date="2025-08" db="UniProtKB">
        <authorList>
            <consortium name="Ensembl"/>
        </authorList>
    </citation>
    <scope>IDENTIFICATION</scope>
</reference>
<dbReference type="STRING" id="109280.ENSHCOP00000021101"/>
<keyword evidence="1" id="KW-0325">Glycoprotein</keyword>
<proteinExistence type="inferred from homology"/>
<dbReference type="AlphaFoldDB" id="A0A3Q2YR03"/>
<accession>A0A3Q2YR03</accession>
<organism evidence="6 7">
    <name type="scientific">Hippocampus comes</name>
    <name type="common">Tiger tail seahorse</name>
    <dbReference type="NCBI Taxonomy" id="109280"/>
    <lineage>
        <taxon>Eukaryota</taxon>
        <taxon>Metazoa</taxon>
        <taxon>Chordata</taxon>
        <taxon>Craniata</taxon>
        <taxon>Vertebrata</taxon>
        <taxon>Euteleostomi</taxon>
        <taxon>Actinopterygii</taxon>
        <taxon>Neopterygii</taxon>
        <taxon>Teleostei</taxon>
        <taxon>Neoteleostei</taxon>
        <taxon>Acanthomorphata</taxon>
        <taxon>Syngnathiaria</taxon>
        <taxon>Syngnathiformes</taxon>
        <taxon>Syngnathoidei</taxon>
        <taxon>Syngnathidae</taxon>
        <taxon>Hippocampus</taxon>
    </lineage>
</organism>
<dbReference type="GeneID" id="109531790"/>
<dbReference type="Pfam" id="PF00129">
    <property type="entry name" value="MHC_I"/>
    <property type="match status" value="1"/>
</dbReference>